<feature type="transmembrane region" description="Helical" evidence="7">
    <location>
        <begin position="289"/>
        <end position="307"/>
    </location>
</feature>
<dbReference type="EMBL" id="CP008876">
    <property type="protein sequence ID" value="AIF65474.1"/>
    <property type="molecule type" value="Genomic_DNA"/>
</dbReference>
<keyword evidence="5 7" id="KW-1133">Transmembrane helix</keyword>
<evidence type="ECO:0000256" key="4">
    <source>
        <dbReference type="ARBA" id="ARBA00022692"/>
    </source>
</evidence>
<dbReference type="GeneID" id="34222381"/>
<accession>A0A075LGB5</accession>
<keyword evidence="6 7" id="KW-0472">Membrane</keyword>
<feature type="transmembrane region" description="Helical" evidence="7">
    <location>
        <begin position="256"/>
        <end position="277"/>
    </location>
</feature>
<dbReference type="OrthoDB" id="2287060at2"/>
<proteinExistence type="predicted"/>
<evidence type="ECO:0000313" key="9">
    <source>
        <dbReference type="Proteomes" id="UP000027980"/>
    </source>
</evidence>
<feature type="transmembrane region" description="Helical" evidence="7">
    <location>
        <begin position="167"/>
        <end position="186"/>
    </location>
</feature>
<keyword evidence="2" id="KW-0813">Transport</keyword>
<reference evidence="8 9" key="1">
    <citation type="submission" date="2014-07" db="EMBL/GenBank/DDBJ databases">
        <title>Complete genome sequence of a moderately halophilic bacterium Terribacillus aidingensis MP602, isolated from Cryptomeria fortunei in Tianmu mountain in China.</title>
        <authorList>
            <person name="Wang Y."/>
            <person name="Lu P."/>
            <person name="Zhang L."/>
        </authorList>
    </citation>
    <scope>NUCLEOTIDE SEQUENCE [LARGE SCALE GENOMIC DNA]</scope>
    <source>
        <strain evidence="8 9">MP602</strain>
    </source>
</reference>
<protein>
    <submittedName>
        <fullName evidence="8">MFS transporter</fullName>
    </submittedName>
</protein>
<dbReference type="Pfam" id="PF05977">
    <property type="entry name" value="MFS_3"/>
    <property type="match status" value="1"/>
</dbReference>
<evidence type="ECO:0000256" key="6">
    <source>
        <dbReference type="ARBA" id="ARBA00023136"/>
    </source>
</evidence>
<gene>
    <name evidence="8" type="ORF">GZ22_01560</name>
</gene>
<dbReference type="PANTHER" id="PTHR23513:SF6">
    <property type="entry name" value="MAJOR FACILITATOR SUPERFAMILY ASSOCIATED DOMAIN-CONTAINING PROTEIN"/>
    <property type="match status" value="1"/>
</dbReference>
<dbReference type="AlphaFoldDB" id="A0A075LGB5"/>
<dbReference type="KEGG" id="tap:GZ22_01560"/>
<dbReference type="Gene3D" id="1.20.1250.20">
    <property type="entry name" value="MFS general substrate transporter like domains"/>
    <property type="match status" value="1"/>
</dbReference>
<dbReference type="CDD" id="cd06173">
    <property type="entry name" value="MFS_MefA_like"/>
    <property type="match status" value="1"/>
</dbReference>
<feature type="transmembrane region" description="Helical" evidence="7">
    <location>
        <begin position="218"/>
        <end position="244"/>
    </location>
</feature>
<dbReference type="RefSeq" id="WP_038558036.1">
    <property type="nucleotide sequence ID" value="NZ_CP008876.1"/>
</dbReference>
<feature type="transmembrane region" description="Helical" evidence="7">
    <location>
        <begin position="313"/>
        <end position="333"/>
    </location>
</feature>
<feature type="transmembrane region" description="Helical" evidence="7">
    <location>
        <begin position="345"/>
        <end position="367"/>
    </location>
</feature>
<evidence type="ECO:0000313" key="8">
    <source>
        <dbReference type="EMBL" id="AIF65474.1"/>
    </source>
</evidence>
<dbReference type="InterPro" id="IPR036259">
    <property type="entry name" value="MFS_trans_sf"/>
</dbReference>
<comment type="subcellular location">
    <subcellularLocation>
        <location evidence="1">Cell membrane</location>
        <topology evidence="1">Multi-pass membrane protein</topology>
    </subcellularLocation>
</comment>
<evidence type="ECO:0000256" key="1">
    <source>
        <dbReference type="ARBA" id="ARBA00004651"/>
    </source>
</evidence>
<sequence>MFAILKQRNYGLLFSGRIVTNIGDSIYFIAAMWLVYDLSGSAFYSGLAGFLTQIPNVLQFLIGPLVDRWPIRATLLWTQALQALLILIIPLAAWLDFLSVTLVLVIMPILTSIDAFAYPTETKALPLVLKKEELPAGNALFSFAYQGVDLIFNAIAGVMIAFFGVTLLFIIDSLTFCLAFLLFSFLRIPHQKAQTKTSGTARTALNSYFTELKEGLKILFTTILSAALMGAVLCNLAIGAAMAVMPAFADERQGPAVYGLYLAAMSCGALVGALLAASFSKLPIGKATILTMFLASAIWAAAVFVPWTWLSVVLFGLAWVPVGCINVTFATMLQTLLPVSLIGRVTSASASFSTIAMPLGSLTGGYAATLIPVAWVFCAAGIGLALLSVTWLLYPKLRKLGPLASLSTEIIGLKDYSQQETS</sequence>
<evidence type="ECO:0000256" key="7">
    <source>
        <dbReference type="SAM" id="Phobius"/>
    </source>
</evidence>
<dbReference type="InterPro" id="IPR010290">
    <property type="entry name" value="TM_effector"/>
</dbReference>
<feature type="transmembrane region" description="Helical" evidence="7">
    <location>
        <begin position="373"/>
        <end position="394"/>
    </location>
</feature>
<feature type="transmembrane region" description="Helical" evidence="7">
    <location>
        <begin position="42"/>
        <end position="62"/>
    </location>
</feature>
<name>A0A075LGB5_9BACI</name>
<keyword evidence="3" id="KW-1003">Cell membrane</keyword>
<evidence type="ECO:0000256" key="3">
    <source>
        <dbReference type="ARBA" id="ARBA00022475"/>
    </source>
</evidence>
<evidence type="ECO:0000256" key="5">
    <source>
        <dbReference type="ARBA" id="ARBA00022989"/>
    </source>
</evidence>
<dbReference type="SUPFAM" id="SSF103473">
    <property type="entry name" value="MFS general substrate transporter"/>
    <property type="match status" value="1"/>
</dbReference>
<dbReference type="HOGENOM" id="CLU_034180_13_1_9"/>
<dbReference type="PANTHER" id="PTHR23513">
    <property type="entry name" value="INTEGRAL MEMBRANE EFFLUX PROTEIN-RELATED"/>
    <property type="match status" value="1"/>
</dbReference>
<evidence type="ECO:0000256" key="2">
    <source>
        <dbReference type="ARBA" id="ARBA00022448"/>
    </source>
</evidence>
<dbReference type="GO" id="GO:0005886">
    <property type="term" value="C:plasma membrane"/>
    <property type="evidence" value="ECO:0007669"/>
    <property type="project" value="UniProtKB-SubCell"/>
</dbReference>
<dbReference type="Proteomes" id="UP000027980">
    <property type="component" value="Chromosome"/>
</dbReference>
<keyword evidence="4 7" id="KW-0812">Transmembrane</keyword>
<feature type="transmembrane region" description="Helical" evidence="7">
    <location>
        <begin position="12"/>
        <end position="36"/>
    </location>
</feature>
<organism evidence="8 9">
    <name type="scientific">Terribacillus saccharophilus</name>
    <dbReference type="NCBI Taxonomy" id="361277"/>
    <lineage>
        <taxon>Bacteria</taxon>
        <taxon>Bacillati</taxon>
        <taxon>Bacillota</taxon>
        <taxon>Bacilli</taxon>
        <taxon>Bacillales</taxon>
        <taxon>Bacillaceae</taxon>
        <taxon>Terribacillus</taxon>
    </lineage>
</organism>